<sequence length="103" mass="11062">MTWLSGWVPGKAAAVKSRKACPRREQVRATRAGHGDYLANGVSGFFGSALSEGRRWDGATGVTQAGTADLAWDLLSCELPLPIALPMTSRYSWDPGGIMPNQR</sequence>
<reference evidence="1 2" key="1">
    <citation type="submission" date="2020-08" db="EMBL/GenBank/DDBJ databases">
        <title>Whole genome shotgun sequence of Actinoplanes ianthinogenes NBRC 13996.</title>
        <authorList>
            <person name="Komaki H."/>
            <person name="Tamura T."/>
        </authorList>
    </citation>
    <scope>NUCLEOTIDE SEQUENCE [LARGE SCALE GENOMIC DNA]</scope>
    <source>
        <strain evidence="1 2">NBRC 13996</strain>
    </source>
</reference>
<evidence type="ECO:0000313" key="1">
    <source>
        <dbReference type="EMBL" id="BCJ39610.1"/>
    </source>
</evidence>
<dbReference type="Proteomes" id="UP000676967">
    <property type="component" value="Chromosome"/>
</dbReference>
<dbReference type="EMBL" id="AP023356">
    <property type="protein sequence ID" value="BCJ39610.1"/>
    <property type="molecule type" value="Genomic_DNA"/>
</dbReference>
<name>A0ABM7LK07_9ACTN</name>
<evidence type="ECO:0000313" key="2">
    <source>
        <dbReference type="Proteomes" id="UP000676967"/>
    </source>
</evidence>
<accession>A0ABM7LK07</accession>
<keyword evidence="2" id="KW-1185">Reference proteome</keyword>
<protein>
    <submittedName>
        <fullName evidence="1">Uncharacterized protein</fullName>
    </submittedName>
</protein>
<gene>
    <name evidence="1" type="ORF">Aiant_02670</name>
</gene>
<proteinExistence type="predicted"/>
<organism evidence="1 2">
    <name type="scientific">Actinoplanes ianthinogenes</name>
    <dbReference type="NCBI Taxonomy" id="122358"/>
    <lineage>
        <taxon>Bacteria</taxon>
        <taxon>Bacillati</taxon>
        <taxon>Actinomycetota</taxon>
        <taxon>Actinomycetes</taxon>
        <taxon>Micromonosporales</taxon>
        <taxon>Micromonosporaceae</taxon>
        <taxon>Actinoplanes</taxon>
    </lineage>
</organism>